<protein>
    <recommendedName>
        <fullName evidence="2">histidine kinase</fullName>
        <ecNumber evidence="2">2.7.13.3</ecNumber>
    </recommendedName>
</protein>
<dbReference type="Gene3D" id="3.40.50.2300">
    <property type="match status" value="1"/>
</dbReference>
<dbReference type="SUPFAM" id="SSF55785">
    <property type="entry name" value="PYP-like sensor domain (PAS domain)"/>
    <property type="match status" value="2"/>
</dbReference>
<keyword evidence="10" id="KW-1185">Reference proteome</keyword>
<evidence type="ECO:0000313" key="10">
    <source>
        <dbReference type="Proteomes" id="UP000028702"/>
    </source>
</evidence>
<dbReference type="Pfam" id="PF08448">
    <property type="entry name" value="PAS_4"/>
    <property type="match status" value="1"/>
</dbReference>
<dbReference type="SUPFAM" id="SSF55874">
    <property type="entry name" value="ATPase domain of HSP90 chaperone/DNA topoisomerase II/histidine kinase"/>
    <property type="match status" value="1"/>
</dbReference>
<dbReference type="EMBL" id="BBIO01000005">
    <property type="protein sequence ID" value="GAK44718.1"/>
    <property type="molecule type" value="Genomic_DNA"/>
</dbReference>
<dbReference type="Gene3D" id="1.10.287.130">
    <property type="match status" value="1"/>
</dbReference>
<dbReference type="PROSITE" id="PS50112">
    <property type="entry name" value="PAS"/>
    <property type="match status" value="1"/>
</dbReference>
<comment type="catalytic activity">
    <reaction evidence="1">
        <text>ATP + protein L-histidine = ADP + protein N-phospho-L-histidine.</text>
        <dbReference type="EC" id="2.7.13.3"/>
    </reaction>
</comment>
<dbReference type="InterPro" id="IPR003594">
    <property type="entry name" value="HATPase_dom"/>
</dbReference>
<dbReference type="SMART" id="SM00448">
    <property type="entry name" value="REC"/>
    <property type="match status" value="1"/>
</dbReference>
<keyword evidence="9" id="KW-0418">Kinase</keyword>
<dbReference type="CDD" id="cd00130">
    <property type="entry name" value="PAS"/>
    <property type="match status" value="1"/>
</dbReference>
<gene>
    <name evidence="9" type="ORF">M2A_1217</name>
</gene>
<dbReference type="SMART" id="SM00388">
    <property type="entry name" value="HisKA"/>
    <property type="match status" value="1"/>
</dbReference>
<feature type="domain" description="Histidine kinase" evidence="6">
    <location>
        <begin position="495"/>
        <end position="718"/>
    </location>
</feature>
<keyword evidence="9" id="KW-0808">Transferase</keyword>
<comment type="caution">
    <text evidence="9">The sequence shown here is derived from an EMBL/GenBank/DDBJ whole genome shotgun (WGS) entry which is preliminary data.</text>
</comment>
<evidence type="ECO:0000259" key="6">
    <source>
        <dbReference type="PROSITE" id="PS50109"/>
    </source>
</evidence>
<dbReference type="RefSeq" id="WP_052379246.1">
    <property type="nucleotide sequence ID" value="NZ_BBIO01000005.1"/>
</dbReference>
<dbReference type="InterPro" id="IPR005467">
    <property type="entry name" value="His_kinase_dom"/>
</dbReference>
<evidence type="ECO:0000256" key="2">
    <source>
        <dbReference type="ARBA" id="ARBA00012438"/>
    </source>
</evidence>
<dbReference type="SMART" id="SM00091">
    <property type="entry name" value="PAS"/>
    <property type="match status" value="3"/>
</dbReference>
<organism evidence="9 10">
    <name type="scientific">Tepidicaulis marinus</name>
    <dbReference type="NCBI Taxonomy" id="1333998"/>
    <lineage>
        <taxon>Bacteria</taxon>
        <taxon>Pseudomonadati</taxon>
        <taxon>Pseudomonadota</taxon>
        <taxon>Alphaproteobacteria</taxon>
        <taxon>Hyphomicrobiales</taxon>
        <taxon>Parvibaculaceae</taxon>
        <taxon>Tepidicaulis</taxon>
    </lineage>
</organism>
<dbReference type="SMART" id="SM00387">
    <property type="entry name" value="HATPase_c"/>
    <property type="match status" value="1"/>
</dbReference>
<dbReference type="PRINTS" id="PR00344">
    <property type="entry name" value="BCTRLSENSOR"/>
</dbReference>
<reference evidence="9 10" key="1">
    <citation type="submission" date="2014-07" db="EMBL/GenBank/DDBJ databases">
        <title>Tepidicaulis marinum gen. nov., sp. nov., a novel marine bacterium denitrifying nitrate to nitrous oxide strictly under microaerobic conditions.</title>
        <authorList>
            <person name="Takeuchi M."/>
            <person name="Yamagishi T."/>
            <person name="Kamagata Y."/>
            <person name="Oshima K."/>
            <person name="Hattori M."/>
            <person name="Katayama T."/>
            <person name="Hanada S."/>
            <person name="Tamaki H."/>
            <person name="Marumo K."/>
            <person name="Maeda H."/>
            <person name="Nedachi M."/>
            <person name="Iwasaki W."/>
            <person name="Suwa Y."/>
            <person name="Sakata S."/>
        </authorList>
    </citation>
    <scope>NUCLEOTIDE SEQUENCE [LARGE SCALE GENOMIC DNA]</scope>
    <source>
        <strain evidence="9 10">MA2</strain>
    </source>
</reference>
<evidence type="ECO:0000256" key="1">
    <source>
        <dbReference type="ARBA" id="ARBA00000085"/>
    </source>
</evidence>
<dbReference type="InterPro" id="IPR001789">
    <property type="entry name" value="Sig_transdc_resp-reg_receiver"/>
</dbReference>
<keyword evidence="5" id="KW-0812">Transmembrane</keyword>
<dbReference type="AlphaFoldDB" id="A0A081B9K0"/>
<keyword evidence="3 4" id="KW-0597">Phosphoprotein</keyword>
<dbReference type="InterPro" id="IPR036097">
    <property type="entry name" value="HisK_dim/P_sf"/>
</dbReference>
<dbReference type="InterPro" id="IPR004358">
    <property type="entry name" value="Sig_transdc_His_kin-like_C"/>
</dbReference>
<keyword evidence="5" id="KW-0472">Membrane</keyword>
<dbReference type="Pfam" id="PF00512">
    <property type="entry name" value="HisKA"/>
    <property type="match status" value="1"/>
</dbReference>
<name>A0A081B9K0_9HYPH</name>
<dbReference type="eggNOG" id="COG4191">
    <property type="taxonomic scope" value="Bacteria"/>
</dbReference>
<dbReference type="InterPro" id="IPR003661">
    <property type="entry name" value="HisK_dim/P_dom"/>
</dbReference>
<dbReference type="InterPro" id="IPR000014">
    <property type="entry name" value="PAS"/>
</dbReference>
<sequence>MSQLDAPIDGRADGPGPHAHTEAAAFAAPRGGLLPRISWLGAIIAVALLAFSLVDFSAIGPVAYFLLAGICSAVALAFFGLAARGSSAGARGSLSRMVKGFAAPALEALPDPCLITSAGGTVLFANEAYRALGLDDKGRAVPFDRLLSGQEGVEEALYQLAQAARLGLADEAELTFQPAAGAARTVTALVSVRPLDGQGSFGRDAALWHIKDLTGERAAAKDAREERTRYLSYLDAAPFGFFSAGADGKIAYVNKHLAASLGLEPEQITARGMSVQDLALGDVAALSPPLREEGMDLQVVNLDLKGAHGPLPSRIIQTYEYDSAGAPLASRSLVLDRSPGDEMEASLREAEMRFSRFFQHAPVGVVMLNGKGRVEAANAAFTGLVDMPVNKAGKFTEFLAPEDRDGFRDALARGLKGDGIVSFEAHLAGQNDRIVQIYTSRLDSRAGRADGPAGVEGDEQAQLALYIVDSTERKTLELQFAQSQKMQAVGQLAGGVAHDFNNLLTAIIGFCDLLLARHKAGDPSFADVMQIKQNANRAANLTRQLLAFSRRQTLRPKVLNLTDELAELHNLLDRLLGETVDLKIVHGRDLGLVKVDQSQLEQVIVNLSVNARDAMPEGGRLTIRTANVSEADSRALDHSVMPPGEYILIEVADTGTGIAKEHLAKIFEPFFTTKDVHKGTGLGLSTVYGIVKQTGGYIFPYSTLGKGTTFRIYLPRYYETEKEKAAKAEEAAPVDTRDLTGKGTILLVEDEDAVRTFAVRALTTRGYEVLEAESGEAALEIVDNHEGKIDLIVSDVVMPNMDGPTMLKELRQRGKATKIIFVSGYAEDAFAKSLDPTEDFRFLPKPFSLKQLAAAVKEAIDEA</sequence>
<dbReference type="InterPro" id="IPR011006">
    <property type="entry name" value="CheY-like_superfamily"/>
</dbReference>
<dbReference type="Proteomes" id="UP000028702">
    <property type="component" value="Unassembled WGS sequence"/>
</dbReference>
<dbReference type="Gene3D" id="3.30.565.10">
    <property type="entry name" value="Histidine kinase-like ATPase, C-terminal domain"/>
    <property type="match status" value="1"/>
</dbReference>
<dbReference type="InterPro" id="IPR035965">
    <property type="entry name" value="PAS-like_dom_sf"/>
</dbReference>
<accession>A0A081B9K0</accession>
<feature type="transmembrane region" description="Helical" evidence="5">
    <location>
        <begin position="37"/>
        <end position="56"/>
    </location>
</feature>
<dbReference type="GO" id="GO:0000155">
    <property type="term" value="F:phosphorelay sensor kinase activity"/>
    <property type="evidence" value="ECO:0007669"/>
    <property type="project" value="InterPro"/>
</dbReference>
<evidence type="ECO:0000256" key="5">
    <source>
        <dbReference type="SAM" id="Phobius"/>
    </source>
</evidence>
<dbReference type="STRING" id="1333998.M2A_1217"/>
<dbReference type="eggNOG" id="COG3437">
    <property type="taxonomic scope" value="Bacteria"/>
</dbReference>
<feature type="domain" description="PAS" evidence="8">
    <location>
        <begin position="226"/>
        <end position="278"/>
    </location>
</feature>
<dbReference type="PANTHER" id="PTHR43065:SF42">
    <property type="entry name" value="TWO-COMPONENT SENSOR PPRA"/>
    <property type="match status" value="1"/>
</dbReference>
<evidence type="ECO:0000256" key="4">
    <source>
        <dbReference type="PROSITE-ProRule" id="PRU00169"/>
    </source>
</evidence>
<dbReference type="CDD" id="cd00082">
    <property type="entry name" value="HisKA"/>
    <property type="match status" value="1"/>
</dbReference>
<dbReference type="PROSITE" id="PS50110">
    <property type="entry name" value="RESPONSE_REGULATORY"/>
    <property type="match status" value="1"/>
</dbReference>
<feature type="modified residue" description="4-aspartylphosphate" evidence="4">
    <location>
        <position position="795"/>
    </location>
</feature>
<dbReference type="Pfam" id="PF02518">
    <property type="entry name" value="HATPase_c"/>
    <property type="match status" value="1"/>
</dbReference>
<evidence type="ECO:0000259" key="7">
    <source>
        <dbReference type="PROSITE" id="PS50110"/>
    </source>
</evidence>
<dbReference type="Pfam" id="PF00072">
    <property type="entry name" value="Response_reg"/>
    <property type="match status" value="1"/>
</dbReference>
<feature type="domain" description="Response regulatory" evidence="7">
    <location>
        <begin position="744"/>
        <end position="860"/>
    </location>
</feature>
<evidence type="ECO:0000313" key="9">
    <source>
        <dbReference type="EMBL" id="GAK44718.1"/>
    </source>
</evidence>
<evidence type="ECO:0000256" key="3">
    <source>
        <dbReference type="ARBA" id="ARBA00022553"/>
    </source>
</evidence>
<keyword evidence="5" id="KW-1133">Transmembrane helix</keyword>
<dbReference type="InterPro" id="IPR013656">
    <property type="entry name" value="PAS_4"/>
</dbReference>
<evidence type="ECO:0000259" key="8">
    <source>
        <dbReference type="PROSITE" id="PS50112"/>
    </source>
</evidence>
<dbReference type="Gene3D" id="3.30.450.20">
    <property type="entry name" value="PAS domain"/>
    <property type="match status" value="2"/>
</dbReference>
<dbReference type="SUPFAM" id="SSF47384">
    <property type="entry name" value="Homodimeric domain of signal transducing histidine kinase"/>
    <property type="match status" value="1"/>
</dbReference>
<dbReference type="EC" id="2.7.13.3" evidence="2"/>
<dbReference type="InterPro" id="IPR036890">
    <property type="entry name" value="HATPase_C_sf"/>
</dbReference>
<dbReference type="FunFam" id="1.10.287.130:FF:000037">
    <property type="entry name" value="Hybrid sensor histidine kinase/response regulator"/>
    <property type="match status" value="1"/>
</dbReference>
<dbReference type="SUPFAM" id="SSF52172">
    <property type="entry name" value="CheY-like"/>
    <property type="match status" value="1"/>
</dbReference>
<dbReference type="PANTHER" id="PTHR43065">
    <property type="entry name" value="SENSOR HISTIDINE KINASE"/>
    <property type="match status" value="1"/>
</dbReference>
<feature type="transmembrane region" description="Helical" evidence="5">
    <location>
        <begin position="63"/>
        <end position="83"/>
    </location>
</feature>
<dbReference type="PROSITE" id="PS50109">
    <property type="entry name" value="HIS_KIN"/>
    <property type="match status" value="1"/>
</dbReference>
<proteinExistence type="predicted"/>